<organism evidence="2 3">
    <name type="scientific">Phyllobacterium phragmitis</name>
    <dbReference type="NCBI Taxonomy" id="2670329"/>
    <lineage>
        <taxon>Bacteria</taxon>
        <taxon>Pseudomonadati</taxon>
        <taxon>Pseudomonadota</taxon>
        <taxon>Alphaproteobacteria</taxon>
        <taxon>Hyphomicrobiales</taxon>
        <taxon>Phyllobacteriaceae</taxon>
        <taxon>Phyllobacterium</taxon>
    </lineage>
</organism>
<keyword evidence="3" id="KW-1185">Reference proteome</keyword>
<proteinExistence type="predicted"/>
<dbReference type="SUPFAM" id="SSF142433">
    <property type="entry name" value="CinA-like"/>
    <property type="match status" value="1"/>
</dbReference>
<dbReference type="EMBL" id="PVBR01000013">
    <property type="protein sequence ID" value="PRD42219.1"/>
    <property type="molecule type" value="Genomic_DNA"/>
</dbReference>
<gene>
    <name evidence="2" type="ORF">C5748_17300</name>
</gene>
<dbReference type="AlphaFoldDB" id="A0A2S9INW1"/>
<name>A0A2S9INW1_9HYPH</name>
<dbReference type="InterPro" id="IPR036653">
    <property type="entry name" value="CinA-like_C"/>
</dbReference>
<dbReference type="Gene3D" id="3.90.950.20">
    <property type="entry name" value="CinA-like"/>
    <property type="match status" value="1"/>
</dbReference>
<accession>A0A2S9INW1</accession>
<protein>
    <submittedName>
        <fullName evidence="2">Damage-inducible protein CinA</fullName>
    </submittedName>
</protein>
<dbReference type="Pfam" id="PF02464">
    <property type="entry name" value="CinA"/>
    <property type="match status" value="1"/>
</dbReference>
<dbReference type="Proteomes" id="UP000239434">
    <property type="component" value="Unassembled WGS sequence"/>
</dbReference>
<dbReference type="RefSeq" id="WP_105743183.1">
    <property type="nucleotide sequence ID" value="NZ_PVBR01000013.1"/>
</dbReference>
<comment type="caution">
    <text evidence="2">The sequence shown here is derived from an EMBL/GenBank/DDBJ whole genome shotgun (WGS) entry which is preliminary data.</text>
</comment>
<evidence type="ECO:0000259" key="1">
    <source>
        <dbReference type="Pfam" id="PF02464"/>
    </source>
</evidence>
<dbReference type="InterPro" id="IPR008136">
    <property type="entry name" value="CinA_C"/>
</dbReference>
<sequence length="163" mass="16459">MSGKIAEEKAVAVLDACRRAGIMLATAESCTGGLIVAALTDIAGSSDVVDRGFITYSNEAKEEMIGVPAPLIARLGAVSKEVALAMAEGALSHSNADISVAVTGVAGPGGGSPEKPVGLVHIAAARKNGAALHRECRFGEIGRDGIRQATVLAALDLVLEALE</sequence>
<dbReference type="NCBIfam" id="TIGR00199">
    <property type="entry name" value="PncC_domain"/>
    <property type="match status" value="1"/>
</dbReference>
<reference evidence="2 3" key="1">
    <citation type="submission" date="2018-02" db="EMBL/GenBank/DDBJ databases">
        <title>The draft genome of Phyllobacterium sp. 1N-3.</title>
        <authorList>
            <person name="Liu L."/>
            <person name="Li L."/>
            <person name="Zhang X."/>
            <person name="Wang T."/>
            <person name="Liang L."/>
        </authorList>
    </citation>
    <scope>NUCLEOTIDE SEQUENCE [LARGE SCALE GENOMIC DNA]</scope>
    <source>
        <strain evidence="2 3">1N-3</strain>
    </source>
</reference>
<feature type="domain" description="CinA C-terminal" evidence="1">
    <location>
        <begin position="10"/>
        <end position="161"/>
    </location>
</feature>
<evidence type="ECO:0000313" key="3">
    <source>
        <dbReference type="Proteomes" id="UP000239434"/>
    </source>
</evidence>
<evidence type="ECO:0000313" key="2">
    <source>
        <dbReference type="EMBL" id="PRD42219.1"/>
    </source>
</evidence>